<dbReference type="GO" id="GO:0006357">
    <property type="term" value="P:regulation of transcription by RNA polymerase II"/>
    <property type="evidence" value="ECO:0007669"/>
    <property type="project" value="TreeGrafter"/>
</dbReference>
<comment type="similarity">
    <text evidence="2">Belongs to the JARID1 histone demethylase family.</text>
</comment>
<dbReference type="GO" id="GO:0003712">
    <property type="term" value="F:transcription coregulator activity"/>
    <property type="evidence" value="ECO:0007669"/>
    <property type="project" value="TreeGrafter"/>
</dbReference>
<dbReference type="Gramene" id="Bo9g003810.1">
    <property type="protein sequence ID" value="Bo9g003810.1"/>
    <property type="gene ID" value="Bo9g003810"/>
</dbReference>
<dbReference type="Gene3D" id="2.60.120.650">
    <property type="entry name" value="Cupin"/>
    <property type="match status" value="1"/>
</dbReference>
<feature type="region of interest" description="Disordered" evidence="5">
    <location>
        <begin position="31"/>
        <end position="64"/>
    </location>
</feature>
<evidence type="ECO:0000313" key="7">
    <source>
        <dbReference type="EnsemblPlants" id="Bo9g003810.1"/>
    </source>
</evidence>
<dbReference type="EnsemblPlants" id="Bo9g003810.1">
    <property type="protein sequence ID" value="Bo9g003810.1"/>
    <property type="gene ID" value="Bo9g003810"/>
</dbReference>
<comment type="subcellular location">
    <subcellularLocation>
        <location evidence="1">Nucleus</location>
    </subcellularLocation>
</comment>
<evidence type="ECO:0000256" key="5">
    <source>
        <dbReference type="SAM" id="MobiDB-lite"/>
    </source>
</evidence>
<dbReference type="Proteomes" id="UP000032141">
    <property type="component" value="Chromosome C9"/>
</dbReference>
<keyword evidence="3" id="KW-0479">Metal-binding</keyword>
<feature type="domain" description="JmjC" evidence="6">
    <location>
        <begin position="1"/>
        <end position="218"/>
    </location>
</feature>
<dbReference type="PANTHER" id="PTHR12549">
    <property type="entry name" value="JMJC DOMAIN-CONTAINING HISTONE DEMETHYLATION PROTEIN"/>
    <property type="match status" value="1"/>
</dbReference>
<proteinExistence type="inferred from homology"/>
<dbReference type="AlphaFoldDB" id="A0A0D3DZS4"/>
<accession>A0A0D3DZS4</accession>
<keyword evidence="4" id="KW-0539">Nucleus</keyword>
<feature type="region of interest" description="Disordered" evidence="5">
    <location>
        <begin position="1"/>
        <end position="20"/>
    </location>
</feature>
<dbReference type="InterPro" id="IPR003347">
    <property type="entry name" value="JmjC_dom"/>
</dbReference>
<evidence type="ECO:0000256" key="1">
    <source>
        <dbReference type="ARBA" id="ARBA00004123"/>
    </source>
</evidence>
<dbReference type="PANTHER" id="PTHR12549:SF33">
    <property type="entry name" value="LYSINE-SPECIFIC DEMETHYLASE JMJ27"/>
    <property type="match status" value="1"/>
</dbReference>
<feature type="compositionally biased region" description="Polar residues" evidence="5">
    <location>
        <begin position="1"/>
        <end position="18"/>
    </location>
</feature>
<dbReference type="SUPFAM" id="SSF51197">
    <property type="entry name" value="Clavaminate synthase-like"/>
    <property type="match status" value="1"/>
</dbReference>
<feature type="compositionally biased region" description="Polar residues" evidence="5">
    <location>
        <begin position="49"/>
        <end position="58"/>
    </location>
</feature>
<dbReference type="GO" id="GO:0000118">
    <property type="term" value="C:histone deacetylase complex"/>
    <property type="evidence" value="ECO:0007669"/>
    <property type="project" value="TreeGrafter"/>
</dbReference>
<dbReference type="GO" id="GO:0000785">
    <property type="term" value="C:chromatin"/>
    <property type="evidence" value="ECO:0007669"/>
    <property type="project" value="TreeGrafter"/>
</dbReference>
<dbReference type="SMART" id="SM00558">
    <property type="entry name" value="JmjC"/>
    <property type="match status" value="1"/>
</dbReference>
<dbReference type="eggNOG" id="KOG1356">
    <property type="taxonomic scope" value="Eukaryota"/>
</dbReference>
<organism evidence="7 8">
    <name type="scientific">Brassica oleracea var. oleracea</name>
    <dbReference type="NCBI Taxonomy" id="109376"/>
    <lineage>
        <taxon>Eukaryota</taxon>
        <taxon>Viridiplantae</taxon>
        <taxon>Streptophyta</taxon>
        <taxon>Embryophyta</taxon>
        <taxon>Tracheophyta</taxon>
        <taxon>Spermatophyta</taxon>
        <taxon>Magnoliopsida</taxon>
        <taxon>eudicotyledons</taxon>
        <taxon>Gunneridae</taxon>
        <taxon>Pentapetalae</taxon>
        <taxon>rosids</taxon>
        <taxon>malvids</taxon>
        <taxon>Brassicales</taxon>
        <taxon>Brassicaceae</taxon>
        <taxon>Brassiceae</taxon>
        <taxon>Brassica</taxon>
    </lineage>
</organism>
<evidence type="ECO:0000256" key="3">
    <source>
        <dbReference type="ARBA" id="ARBA00022723"/>
    </source>
</evidence>
<dbReference type="InterPro" id="IPR045109">
    <property type="entry name" value="LSDs-like"/>
</dbReference>
<evidence type="ECO:0000256" key="2">
    <source>
        <dbReference type="ARBA" id="ARBA00006801"/>
    </source>
</evidence>
<reference evidence="7 8" key="1">
    <citation type="journal article" date="2014" name="Genome Biol.">
        <title>Transcriptome and methylome profiling reveals relics of genome dominance in the mesopolyploid Brassica oleracea.</title>
        <authorList>
            <person name="Parkin I.A."/>
            <person name="Koh C."/>
            <person name="Tang H."/>
            <person name="Robinson S.J."/>
            <person name="Kagale S."/>
            <person name="Clarke W.E."/>
            <person name="Town C.D."/>
            <person name="Nixon J."/>
            <person name="Krishnakumar V."/>
            <person name="Bidwell S.L."/>
            <person name="Denoeud F."/>
            <person name="Belcram H."/>
            <person name="Links M.G."/>
            <person name="Just J."/>
            <person name="Clarke C."/>
            <person name="Bender T."/>
            <person name="Huebert T."/>
            <person name="Mason A.S."/>
            <person name="Pires J.C."/>
            <person name="Barker G."/>
            <person name="Moore J."/>
            <person name="Walley P.G."/>
            <person name="Manoli S."/>
            <person name="Batley J."/>
            <person name="Edwards D."/>
            <person name="Nelson M.N."/>
            <person name="Wang X."/>
            <person name="Paterson A.H."/>
            <person name="King G."/>
            <person name="Bancroft I."/>
            <person name="Chalhoub B."/>
            <person name="Sharpe A.G."/>
        </authorList>
    </citation>
    <scope>NUCLEOTIDE SEQUENCE</scope>
    <source>
        <strain evidence="7 8">cv. TO1000</strain>
    </source>
</reference>
<evidence type="ECO:0000259" key="6">
    <source>
        <dbReference type="PROSITE" id="PS51184"/>
    </source>
</evidence>
<dbReference type="PROSITE" id="PS51184">
    <property type="entry name" value="JMJC"/>
    <property type="match status" value="1"/>
</dbReference>
<dbReference type="GO" id="GO:0031490">
    <property type="term" value="F:chromatin DNA binding"/>
    <property type="evidence" value="ECO:0007669"/>
    <property type="project" value="TreeGrafter"/>
</dbReference>
<keyword evidence="8" id="KW-1185">Reference proteome</keyword>
<evidence type="ECO:0000313" key="8">
    <source>
        <dbReference type="Proteomes" id="UP000032141"/>
    </source>
</evidence>
<dbReference type="Pfam" id="PF02373">
    <property type="entry name" value="JmjC"/>
    <property type="match status" value="1"/>
</dbReference>
<evidence type="ECO:0000256" key="4">
    <source>
        <dbReference type="ARBA" id="ARBA00023242"/>
    </source>
</evidence>
<name>A0A0D3DZS4_BRAOL</name>
<dbReference type="HOGENOM" id="CLU_1063017_0_0_1"/>
<protein>
    <recommendedName>
        <fullName evidence="6">JmjC domain-containing protein</fullName>
    </recommendedName>
</protein>
<dbReference type="GO" id="GO:0032454">
    <property type="term" value="F:histone H3K9 demethylase activity"/>
    <property type="evidence" value="ECO:0007669"/>
    <property type="project" value="InterPro"/>
</dbReference>
<dbReference type="GO" id="GO:0046872">
    <property type="term" value="F:metal ion binding"/>
    <property type="evidence" value="ECO:0007669"/>
    <property type="project" value="UniProtKB-KW"/>
</dbReference>
<sequence>MQKHSYANNTLVSGQKPVNVTMGKALEKCDGLVGEESLNDKGANEEPSDISSRPSGSQEGDGIFFSKELILTGMESDHNREAGDNYDDICLKTERLSPEYRSEDGPTVENGLMMPTLPSTPLWDEEDRPPQEQKLKAMPVDHPIIDQTKFLSESQKKQLKKDYDIEPWTFEQHLGEAVFIPACCPHQVRNRQSCIKVALGFISPESVEECIRLTQECKRLPKDHKFSKDKLEIQKIVLHAASSAIKEAQSLMQQNSRTQWWC</sequence>
<reference evidence="7" key="2">
    <citation type="submission" date="2015-03" db="UniProtKB">
        <authorList>
            <consortium name="EnsemblPlants"/>
        </authorList>
    </citation>
    <scope>IDENTIFICATION</scope>
</reference>